<dbReference type="Pfam" id="PF00149">
    <property type="entry name" value="Metallophos"/>
    <property type="match status" value="1"/>
</dbReference>
<dbReference type="GO" id="GO:0016787">
    <property type="term" value="F:hydrolase activity"/>
    <property type="evidence" value="ECO:0007669"/>
    <property type="project" value="InterPro"/>
</dbReference>
<name>F0SP41_RUBBR</name>
<dbReference type="InterPro" id="IPR006186">
    <property type="entry name" value="Ser/Thr-sp_prot-phosphatase"/>
</dbReference>
<feature type="compositionally biased region" description="Low complexity" evidence="1">
    <location>
        <begin position="245"/>
        <end position="261"/>
    </location>
</feature>
<protein>
    <submittedName>
        <fullName evidence="3">Metallophosphoesterase</fullName>
    </submittedName>
</protein>
<gene>
    <name evidence="3" type="ordered locus">Plabr_3547</name>
</gene>
<feature type="domain" description="Calcineurin-like phosphoesterase" evidence="2">
    <location>
        <begin position="10"/>
        <end position="201"/>
    </location>
</feature>
<dbReference type="InterPro" id="IPR004843">
    <property type="entry name" value="Calcineurin-like_PHP"/>
</dbReference>
<evidence type="ECO:0000256" key="1">
    <source>
        <dbReference type="SAM" id="MobiDB-lite"/>
    </source>
</evidence>
<dbReference type="PANTHER" id="PTHR47474:SF1">
    <property type="entry name" value="TYROSINE-PROTEIN PHOSPHATASE RLPH2"/>
    <property type="match status" value="1"/>
</dbReference>
<organism evidence="3 4">
    <name type="scientific">Rubinisphaera brasiliensis (strain ATCC 49424 / DSM 5305 / JCM 21570 / IAM 15109 / NBRC 103401 / IFAM 1448)</name>
    <name type="common">Planctomyces brasiliensis</name>
    <dbReference type="NCBI Taxonomy" id="756272"/>
    <lineage>
        <taxon>Bacteria</taxon>
        <taxon>Pseudomonadati</taxon>
        <taxon>Planctomycetota</taxon>
        <taxon>Planctomycetia</taxon>
        <taxon>Planctomycetales</taxon>
        <taxon>Planctomycetaceae</taxon>
        <taxon>Rubinisphaera</taxon>
    </lineage>
</organism>
<dbReference type="eggNOG" id="COG0639">
    <property type="taxonomic scope" value="Bacteria"/>
</dbReference>
<proteinExistence type="predicted"/>
<dbReference type="SUPFAM" id="SSF56300">
    <property type="entry name" value="Metallo-dependent phosphatases"/>
    <property type="match status" value="1"/>
</dbReference>
<sequence>MKLATEISGPIAVVGDLHGQVDKLGVVLDAIQDAPQFDDRWVVFVGDFVDRGPDTKACLDMVLEFMDYHPKTTAVAGNHDFAMCSSLGLIPTPEYSNWAGRWLDHYDSQATFRSYGVEFGDLAGLAAAMPLQHKKFLASLPWVVEHPYTIIVHAGMDPLTPTDMQLKILRQRDFSLNRPQWLCEKKYADDGVPEDTAKTVVSGHVWMPRVTYRRQRILCDTTGGLEGNLSAVLLPELQVVDSGNSSFPIQQSPQPSPRSSGPKPPAAGSWWKFW</sequence>
<dbReference type="RefSeq" id="WP_013629863.1">
    <property type="nucleotide sequence ID" value="NC_015174.1"/>
</dbReference>
<dbReference type="PRINTS" id="PR00114">
    <property type="entry name" value="STPHPHTASE"/>
</dbReference>
<evidence type="ECO:0000259" key="2">
    <source>
        <dbReference type="Pfam" id="PF00149"/>
    </source>
</evidence>
<dbReference type="Proteomes" id="UP000006860">
    <property type="component" value="Chromosome"/>
</dbReference>
<dbReference type="AlphaFoldDB" id="F0SP41"/>
<feature type="region of interest" description="Disordered" evidence="1">
    <location>
        <begin position="244"/>
        <end position="274"/>
    </location>
</feature>
<reference evidence="4" key="1">
    <citation type="submission" date="2011-02" db="EMBL/GenBank/DDBJ databases">
        <title>The complete genome of Planctomyces brasiliensis DSM 5305.</title>
        <authorList>
            <person name="Lucas S."/>
            <person name="Copeland A."/>
            <person name="Lapidus A."/>
            <person name="Bruce D."/>
            <person name="Goodwin L."/>
            <person name="Pitluck S."/>
            <person name="Kyrpides N."/>
            <person name="Mavromatis K."/>
            <person name="Pagani I."/>
            <person name="Ivanova N."/>
            <person name="Ovchinnikova G."/>
            <person name="Lu M."/>
            <person name="Detter J.C."/>
            <person name="Han C."/>
            <person name="Land M."/>
            <person name="Hauser L."/>
            <person name="Markowitz V."/>
            <person name="Cheng J.-F."/>
            <person name="Hugenholtz P."/>
            <person name="Woyke T."/>
            <person name="Wu D."/>
            <person name="Tindall B."/>
            <person name="Pomrenke H.G."/>
            <person name="Brambilla E."/>
            <person name="Klenk H.-P."/>
            <person name="Eisen J.A."/>
        </authorList>
    </citation>
    <scope>NUCLEOTIDE SEQUENCE [LARGE SCALE GENOMIC DNA]</scope>
    <source>
        <strain evidence="4">ATCC 49424 / DSM 5305 / JCM 21570 / NBRC 103401 / IFAM 1448</strain>
    </source>
</reference>
<accession>F0SP41</accession>
<keyword evidence="4" id="KW-1185">Reference proteome</keyword>
<dbReference type="STRING" id="756272.Plabr_3547"/>
<dbReference type="PANTHER" id="PTHR47474">
    <property type="entry name" value="TYROSINE-PROTEIN PHOSPHATASE RLPH2"/>
    <property type="match status" value="1"/>
</dbReference>
<dbReference type="KEGG" id="pbs:Plabr_3547"/>
<evidence type="ECO:0000313" key="3">
    <source>
        <dbReference type="EMBL" id="ADY61144.1"/>
    </source>
</evidence>
<evidence type="ECO:0000313" key="4">
    <source>
        <dbReference type="Proteomes" id="UP000006860"/>
    </source>
</evidence>
<dbReference type="HOGENOM" id="CLU_880984_0_0_0"/>
<dbReference type="Gene3D" id="3.60.21.10">
    <property type="match status" value="1"/>
</dbReference>
<dbReference type="EMBL" id="CP002546">
    <property type="protein sequence ID" value="ADY61144.1"/>
    <property type="molecule type" value="Genomic_DNA"/>
</dbReference>
<dbReference type="InterPro" id="IPR029052">
    <property type="entry name" value="Metallo-depent_PP-like"/>
</dbReference>